<dbReference type="RefSeq" id="WP_344643009.1">
    <property type="nucleotide sequence ID" value="NZ_BAAASS010000003.1"/>
</dbReference>
<organism evidence="1 2">
    <name type="scientific">Streptomyces fimbriatus</name>
    <dbReference type="NCBI Taxonomy" id="68197"/>
    <lineage>
        <taxon>Bacteria</taxon>
        <taxon>Bacillati</taxon>
        <taxon>Actinomycetota</taxon>
        <taxon>Actinomycetes</taxon>
        <taxon>Kitasatosporales</taxon>
        <taxon>Streptomycetaceae</taxon>
        <taxon>Streptomyces</taxon>
    </lineage>
</organism>
<gene>
    <name evidence="1" type="ORF">ACFPN6_01860</name>
</gene>
<keyword evidence="2" id="KW-1185">Reference proteome</keyword>
<dbReference type="EMBL" id="JBHSKL010000003">
    <property type="protein sequence ID" value="MFC5223361.1"/>
    <property type="molecule type" value="Genomic_DNA"/>
</dbReference>
<comment type="caution">
    <text evidence="1">The sequence shown here is derived from an EMBL/GenBank/DDBJ whole genome shotgun (WGS) entry which is preliminary data.</text>
</comment>
<accession>A0ABW0D1K2</accession>
<protein>
    <submittedName>
        <fullName evidence="1">Uncharacterized protein</fullName>
    </submittedName>
</protein>
<reference evidence="2" key="1">
    <citation type="journal article" date="2019" name="Int. J. Syst. Evol. Microbiol.">
        <title>The Global Catalogue of Microorganisms (GCM) 10K type strain sequencing project: providing services to taxonomists for standard genome sequencing and annotation.</title>
        <authorList>
            <consortium name="The Broad Institute Genomics Platform"/>
            <consortium name="The Broad Institute Genome Sequencing Center for Infectious Disease"/>
            <person name="Wu L."/>
            <person name="Ma J."/>
        </authorList>
    </citation>
    <scope>NUCLEOTIDE SEQUENCE [LARGE SCALE GENOMIC DNA]</scope>
    <source>
        <strain evidence="2">CCM 8479</strain>
    </source>
</reference>
<evidence type="ECO:0000313" key="1">
    <source>
        <dbReference type="EMBL" id="MFC5223361.1"/>
    </source>
</evidence>
<proteinExistence type="predicted"/>
<dbReference type="Proteomes" id="UP001596156">
    <property type="component" value="Unassembled WGS sequence"/>
</dbReference>
<name>A0ABW0D1K2_STRFI</name>
<evidence type="ECO:0000313" key="2">
    <source>
        <dbReference type="Proteomes" id="UP001596156"/>
    </source>
</evidence>
<sequence length="228" mass="25096">MKRASAALRLVPYITQREGEYGGLESELTLSMDTFGAVRLAYQEETPADRGPRGELWARCSQSLNAAGKPTGKPQWRLVNSTRRRKAMEQLRCQIGFCPAETERGYVFLTGTAEDASHRAGEPVRTAQPPVCLKHLRSATELCPHLWKGHVAFCARATSPWGVIGTRYRLTATGLAPLPVEGDDAPVAYGHPQLGWLLASQLIRELRDYEVVNLDDLVPAAQTAAQRS</sequence>